<dbReference type="EMBL" id="FUWO01000021">
    <property type="protein sequence ID" value="SJZ80986.1"/>
    <property type="molecule type" value="Genomic_DNA"/>
</dbReference>
<evidence type="ECO:0000256" key="3">
    <source>
        <dbReference type="ARBA" id="ARBA00022692"/>
    </source>
</evidence>
<evidence type="ECO:0000256" key="2">
    <source>
        <dbReference type="ARBA" id="ARBA00022475"/>
    </source>
</evidence>
<dbReference type="GO" id="GO:0005886">
    <property type="term" value="C:plasma membrane"/>
    <property type="evidence" value="ECO:0007669"/>
    <property type="project" value="UniProtKB-SubCell"/>
</dbReference>
<protein>
    <submittedName>
        <fullName evidence="8">Uncharacterized membrane protein YgaE, UPF0421/DUF939 family</fullName>
    </submittedName>
</protein>
<accession>A0A1T4NPK2</accession>
<dbReference type="Pfam" id="PF11728">
    <property type="entry name" value="ArAE_1_C"/>
    <property type="match status" value="1"/>
</dbReference>
<name>A0A1T4NPK2_9LACT</name>
<dbReference type="InterPro" id="IPR052984">
    <property type="entry name" value="UPF0421"/>
</dbReference>
<keyword evidence="5 6" id="KW-0472">Membrane</keyword>
<gene>
    <name evidence="8" type="ORF">SAMN02746011_01814</name>
</gene>
<evidence type="ECO:0000313" key="8">
    <source>
        <dbReference type="EMBL" id="SJZ80986.1"/>
    </source>
</evidence>
<dbReference type="PANTHER" id="PTHR40064:SF1">
    <property type="entry name" value="MEMBRANE PROTEIN"/>
    <property type="match status" value="1"/>
</dbReference>
<keyword evidence="9" id="KW-1185">Reference proteome</keyword>
<feature type="domain" description="Putative aromatic acid exporter C-terminal" evidence="7">
    <location>
        <begin position="147"/>
        <end position="310"/>
    </location>
</feature>
<evidence type="ECO:0000256" key="6">
    <source>
        <dbReference type="SAM" id="Phobius"/>
    </source>
</evidence>
<dbReference type="Proteomes" id="UP000189941">
    <property type="component" value="Unassembled WGS sequence"/>
</dbReference>
<keyword evidence="4 6" id="KW-1133">Transmembrane helix</keyword>
<keyword evidence="2" id="KW-1003">Cell membrane</keyword>
<dbReference type="RefSeq" id="WP_078756499.1">
    <property type="nucleotide sequence ID" value="NZ_FUWO01000021.1"/>
</dbReference>
<sequence length="328" mass="37498">MKLGERTLKIVVATILAVILAQWLQLENSYAAGIIAILSLLDTRTDTLKIAISRLSATMIAFAIAWLLFSFMGYSIWVFGLYLLFFIPICYTFGFQAGIAPVSVLVTHFIVAKSVGIEWMINGGLLMIIGTGMSLLLNVWMPSQMTKLNQMKLNVDREMKEIIKGMAVSLKMVQCDVTAIQRRSKELEVYLEQAQQIALLEYNNQIFQKNSYHIDYLTMRKTQLDILRGLIEMLPNIPLAVDQGFKLSHLLAITAEHYDEQNTVIELIEGVADLYRYSRQSQLPQSRAEFEARAMIYAFLIEFSRFLEVKYEFYQMNQDIIAIDSARD</sequence>
<evidence type="ECO:0000313" key="9">
    <source>
        <dbReference type="Proteomes" id="UP000189941"/>
    </source>
</evidence>
<dbReference type="OrthoDB" id="357521at2"/>
<dbReference type="STRING" id="1121925.SAMN02746011_01814"/>
<organism evidence="8 9">
    <name type="scientific">Globicatella sulfidifaciens DSM 15739</name>
    <dbReference type="NCBI Taxonomy" id="1121925"/>
    <lineage>
        <taxon>Bacteria</taxon>
        <taxon>Bacillati</taxon>
        <taxon>Bacillota</taxon>
        <taxon>Bacilli</taxon>
        <taxon>Lactobacillales</taxon>
        <taxon>Aerococcaceae</taxon>
        <taxon>Globicatella</taxon>
    </lineage>
</organism>
<dbReference type="InterPro" id="IPR038323">
    <property type="entry name" value="ArAE_1_C_sf"/>
</dbReference>
<comment type="subcellular location">
    <subcellularLocation>
        <location evidence="1">Cell membrane</location>
        <topology evidence="1">Multi-pass membrane protein</topology>
    </subcellularLocation>
</comment>
<dbReference type="InterPro" id="IPR010343">
    <property type="entry name" value="ArAE_1"/>
</dbReference>
<dbReference type="AlphaFoldDB" id="A0A1T4NPK2"/>
<dbReference type="InterPro" id="IPR021062">
    <property type="entry name" value="ArAE_1_C"/>
</dbReference>
<feature type="transmembrane region" description="Helical" evidence="6">
    <location>
        <begin position="7"/>
        <end position="24"/>
    </location>
</feature>
<dbReference type="Gene3D" id="1.20.120.940">
    <property type="entry name" value="Putative aromatic acid exporter, C-terminal domain"/>
    <property type="match status" value="1"/>
</dbReference>
<evidence type="ECO:0000259" key="7">
    <source>
        <dbReference type="Pfam" id="PF11728"/>
    </source>
</evidence>
<dbReference type="Pfam" id="PF06081">
    <property type="entry name" value="ArAE_1"/>
    <property type="match status" value="1"/>
</dbReference>
<proteinExistence type="predicted"/>
<evidence type="ECO:0000256" key="1">
    <source>
        <dbReference type="ARBA" id="ARBA00004651"/>
    </source>
</evidence>
<reference evidence="9" key="1">
    <citation type="submission" date="2017-02" db="EMBL/GenBank/DDBJ databases">
        <authorList>
            <person name="Varghese N."/>
            <person name="Submissions S."/>
        </authorList>
    </citation>
    <scope>NUCLEOTIDE SEQUENCE [LARGE SCALE GENOMIC DNA]</scope>
    <source>
        <strain evidence="9">DSM 15739</strain>
    </source>
</reference>
<feature type="transmembrane region" description="Helical" evidence="6">
    <location>
        <begin position="60"/>
        <end position="87"/>
    </location>
</feature>
<dbReference type="PANTHER" id="PTHR40064">
    <property type="entry name" value="MEMBRANE PROTEIN-RELATED"/>
    <property type="match status" value="1"/>
</dbReference>
<feature type="transmembrane region" description="Helical" evidence="6">
    <location>
        <begin position="119"/>
        <end position="141"/>
    </location>
</feature>
<evidence type="ECO:0000256" key="4">
    <source>
        <dbReference type="ARBA" id="ARBA00022989"/>
    </source>
</evidence>
<keyword evidence="3 6" id="KW-0812">Transmembrane</keyword>
<evidence type="ECO:0000256" key="5">
    <source>
        <dbReference type="ARBA" id="ARBA00023136"/>
    </source>
</evidence>